<feature type="region of interest" description="Disordered" evidence="1">
    <location>
        <begin position="1"/>
        <end position="24"/>
    </location>
</feature>
<reference evidence="2" key="1">
    <citation type="submission" date="2021-05" db="EMBL/GenBank/DDBJ databases">
        <title>A free-living protist that lacks canonical eukaryotic 1 DNA replication and segregation systems.</title>
        <authorList>
            <person name="Salas-Leiva D.E."/>
            <person name="Tromer E.C."/>
            <person name="Curtis B.A."/>
            <person name="Jerlstrom-Hultqvist J."/>
            <person name="Kolisko M."/>
            <person name="Yi Z."/>
            <person name="Salas-Leiva J.S."/>
            <person name="Gallot-Lavallee L."/>
            <person name="Kops G.J.P.L."/>
            <person name="Archibald J.M."/>
            <person name="Simpson A.G.B."/>
            <person name="Roger A.J."/>
        </authorList>
    </citation>
    <scope>NUCLEOTIDE SEQUENCE</scope>
    <source>
        <strain evidence="2">BICM</strain>
    </source>
</reference>
<evidence type="ECO:0000313" key="3">
    <source>
        <dbReference type="Proteomes" id="UP000717585"/>
    </source>
</evidence>
<protein>
    <submittedName>
        <fullName evidence="2">Uncharacterized protein</fullName>
    </submittedName>
</protein>
<gene>
    <name evidence="2" type="ORF">J8273_1492</name>
</gene>
<accession>A0A8J6B074</accession>
<proteinExistence type="predicted"/>
<comment type="caution">
    <text evidence="2">The sequence shown here is derived from an EMBL/GenBank/DDBJ whole genome shotgun (WGS) entry which is preliminary data.</text>
</comment>
<feature type="compositionally biased region" description="Basic residues" evidence="1">
    <location>
        <begin position="153"/>
        <end position="164"/>
    </location>
</feature>
<evidence type="ECO:0000313" key="2">
    <source>
        <dbReference type="EMBL" id="KAG9396500.1"/>
    </source>
</evidence>
<feature type="region of interest" description="Disordered" evidence="1">
    <location>
        <begin position="145"/>
        <end position="164"/>
    </location>
</feature>
<evidence type="ECO:0000256" key="1">
    <source>
        <dbReference type="SAM" id="MobiDB-lite"/>
    </source>
</evidence>
<dbReference type="EMBL" id="JAHDYR010000005">
    <property type="protein sequence ID" value="KAG9396500.1"/>
    <property type="molecule type" value="Genomic_DNA"/>
</dbReference>
<keyword evidence="3" id="KW-1185">Reference proteome</keyword>
<dbReference type="AlphaFoldDB" id="A0A8J6B074"/>
<organism evidence="2 3">
    <name type="scientific">Carpediemonas membranifera</name>
    <dbReference type="NCBI Taxonomy" id="201153"/>
    <lineage>
        <taxon>Eukaryota</taxon>
        <taxon>Metamonada</taxon>
        <taxon>Carpediemonas-like organisms</taxon>
        <taxon>Carpediemonas</taxon>
    </lineage>
</organism>
<dbReference type="Proteomes" id="UP000717585">
    <property type="component" value="Unassembled WGS sequence"/>
</dbReference>
<sequence length="164" mass="19099">MEREQEDQAQQGQHEQEVLNAPIEEGKPVAEELQALRAELADLRAERARNHWIKPSAGAMREEADFLERLYRDLRFNRATSGDVVLNRLYARHRLLWAKDRYGYEVSLSINAVIEAELAREPEIDEDQLESKILTALSKIPRLGEKERTRSSFQKRKRAGPRQH</sequence>
<name>A0A8J6B074_9EUKA</name>